<feature type="transmembrane region" description="Helical" evidence="2">
    <location>
        <begin position="86"/>
        <end position="114"/>
    </location>
</feature>
<feature type="transmembrane region" description="Helical" evidence="2">
    <location>
        <begin position="134"/>
        <end position="161"/>
    </location>
</feature>
<evidence type="ECO:0000313" key="4">
    <source>
        <dbReference type="Proteomes" id="UP000076552"/>
    </source>
</evidence>
<feature type="transmembrane region" description="Helical" evidence="2">
    <location>
        <begin position="57"/>
        <end position="74"/>
    </location>
</feature>
<sequence>MEGNSKYPRQRVAGREHIPLYPKGFIAIRVVQLILALIITALCAFGIYLLPFSGNCLMIFVSISTMIVTIWLIVAEFGIPKVYNYWAVLALDIFLVIFWLCSFALLASNVAYLFDSSVCDYYGYCYSSTPTGLYLVFTACMAAAAGIGGLEFALFVASMAIHSVMLHRHRKAGLRCNPVSFGSAPVVTSHIMPEKNTAQVTTNPAYQPVQAQSAPPYMHQDTSYNNQMVPHQPQQHHAPAPQQQMFAPAPVQPQQQLQPQQQNYYPQPSPTPLSAQHTGGSFAPMQPAQSAVPPMPNAHEVSGNMHHSH</sequence>
<gene>
    <name evidence="3" type="ORF">CT0861_04319</name>
</gene>
<dbReference type="STRING" id="708197.A0A161YPC4"/>
<feature type="region of interest" description="Disordered" evidence="1">
    <location>
        <begin position="211"/>
        <end position="309"/>
    </location>
</feature>
<name>A0A161YPC4_9PEZI</name>
<feature type="compositionally biased region" description="Low complexity" evidence="1">
    <location>
        <begin position="230"/>
        <end position="266"/>
    </location>
</feature>
<keyword evidence="2" id="KW-0472">Membrane</keyword>
<reference evidence="3 4" key="1">
    <citation type="submission" date="2015-06" db="EMBL/GenBank/DDBJ databases">
        <title>Survival trade-offs in plant roots during colonization by closely related pathogenic and mutualistic fungi.</title>
        <authorList>
            <person name="Hacquard S."/>
            <person name="Kracher B."/>
            <person name="Hiruma K."/>
            <person name="Weinman A."/>
            <person name="Muench P."/>
            <person name="Garrido Oter R."/>
            <person name="Ver Loren van Themaat E."/>
            <person name="Dallerey J.-F."/>
            <person name="Damm U."/>
            <person name="Henrissat B."/>
            <person name="Lespinet O."/>
            <person name="Thon M."/>
            <person name="Kemen E."/>
            <person name="McHardy A.C."/>
            <person name="Schulze-Lefert P."/>
            <person name="O'Connell R.J."/>
        </authorList>
    </citation>
    <scope>NUCLEOTIDE SEQUENCE [LARGE SCALE GENOMIC DNA]</scope>
    <source>
        <strain evidence="3 4">0861</strain>
    </source>
</reference>
<evidence type="ECO:0000313" key="3">
    <source>
        <dbReference type="EMBL" id="KZL75177.1"/>
    </source>
</evidence>
<feature type="transmembrane region" description="Helical" evidence="2">
    <location>
        <begin position="30"/>
        <end position="51"/>
    </location>
</feature>
<dbReference type="Proteomes" id="UP000076552">
    <property type="component" value="Unassembled WGS sequence"/>
</dbReference>
<proteinExistence type="predicted"/>
<evidence type="ECO:0000256" key="2">
    <source>
        <dbReference type="SAM" id="Phobius"/>
    </source>
</evidence>
<keyword evidence="4" id="KW-1185">Reference proteome</keyword>
<keyword evidence="2" id="KW-0812">Transmembrane</keyword>
<comment type="caution">
    <text evidence="3">The sequence shown here is derived from an EMBL/GenBank/DDBJ whole genome shotgun (WGS) entry which is preliminary data.</text>
</comment>
<organism evidence="3 4">
    <name type="scientific">Colletotrichum tofieldiae</name>
    <dbReference type="NCBI Taxonomy" id="708197"/>
    <lineage>
        <taxon>Eukaryota</taxon>
        <taxon>Fungi</taxon>
        <taxon>Dikarya</taxon>
        <taxon>Ascomycota</taxon>
        <taxon>Pezizomycotina</taxon>
        <taxon>Sordariomycetes</taxon>
        <taxon>Hypocreomycetidae</taxon>
        <taxon>Glomerellales</taxon>
        <taxon>Glomerellaceae</taxon>
        <taxon>Colletotrichum</taxon>
        <taxon>Colletotrichum spaethianum species complex</taxon>
    </lineage>
</organism>
<accession>A0A161YPC4</accession>
<evidence type="ECO:0000256" key="1">
    <source>
        <dbReference type="SAM" id="MobiDB-lite"/>
    </source>
</evidence>
<protein>
    <submittedName>
        <fullName evidence="3">Integral membrane protein</fullName>
    </submittedName>
</protein>
<feature type="compositionally biased region" description="Polar residues" evidence="1">
    <location>
        <begin position="220"/>
        <end position="229"/>
    </location>
</feature>
<dbReference type="EMBL" id="LFIV01000026">
    <property type="protein sequence ID" value="KZL75177.1"/>
    <property type="molecule type" value="Genomic_DNA"/>
</dbReference>
<dbReference type="PANTHER" id="PTHR37451:SF4">
    <property type="entry name" value="MARVEL DOMAIN-CONTAINING PROTEIN"/>
    <property type="match status" value="1"/>
</dbReference>
<keyword evidence="2" id="KW-1133">Transmembrane helix</keyword>
<dbReference type="PANTHER" id="PTHR37451">
    <property type="entry name" value="MARVEL DOMAIN"/>
    <property type="match status" value="1"/>
</dbReference>
<dbReference type="AlphaFoldDB" id="A0A161YPC4"/>